<reference evidence="3" key="1">
    <citation type="submission" date="2014-03" db="EMBL/GenBank/DDBJ databases">
        <authorList>
            <person name="Aksoy S."/>
            <person name="Warren W."/>
            <person name="Wilson R.K."/>
        </authorList>
    </citation>
    <scope>NUCLEOTIDE SEQUENCE [LARGE SCALE GENOMIC DNA]</scope>
    <source>
        <strain evidence="3">IAEA</strain>
    </source>
</reference>
<accession>A0A1A9WNE8</accession>
<organism evidence="2 3">
    <name type="scientific">Glossina brevipalpis</name>
    <dbReference type="NCBI Taxonomy" id="37001"/>
    <lineage>
        <taxon>Eukaryota</taxon>
        <taxon>Metazoa</taxon>
        <taxon>Ecdysozoa</taxon>
        <taxon>Arthropoda</taxon>
        <taxon>Hexapoda</taxon>
        <taxon>Insecta</taxon>
        <taxon>Pterygota</taxon>
        <taxon>Neoptera</taxon>
        <taxon>Endopterygota</taxon>
        <taxon>Diptera</taxon>
        <taxon>Brachycera</taxon>
        <taxon>Muscomorpha</taxon>
        <taxon>Hippoboscoidea</taxon>
        <taxon>Glossinidae</taxon>
        <taxon>Glossina</taxon>
    </lineage>
</organism>
<dbReference type="Proteomes" id="UP000091820">
    <property type="component" value="Unassembled WGS sequence"/>
</dbReference>
<feature type="region of interest" description="Disordered" evidence="1">
    <location>
        <begin position="49"/>
        <end position="108"/>
    </location>
</feature>
<evidence type="ECO:0000313" key="2">
    <source>
        <dbReference type="EnsemblMetazoa" id="GBRI026015-PA"/>
    </source>
</evidence>
<dbReference type="EnsemblMetazoa" id="GBRI026015-RA">
    <property type="protein sequence ID" value="GBRI026015-PA"/>
    <property type="gene ID" value="GBRI026015"/>
</dbReference>
<dbReference type="AlphaFoldDB" id="A0A1A9WNE8"/>
<protein>
    <submittedName>
        <fullName evidence="2">Uncharacterized protein</fullName>
    </submittedName>
</protein>
<dbReference type="VEuPathDB" id="VectorBase:GBRI026015"/>
<keyword evidence="3" id="KW-1185">Reference proteome</keyword>
<evidence type="ECO:0000313" key="3">
    <source>
        <dbReference type="Proteomes" id="UP000091820"/>
    </source>
</evidence>
<reference evidence="2" key="2">
    <citation type="submission" date="2020-05" db="UniProtKB">
        <authorList>
            <consortium name="EnsemblMetazoa"/>
        </authorList>
    </citation>
    <scope>IDENTIFICATION</scope>
    <source>
        <strain evidence="2">IAEA</strain>
    </source>
</reference>
<name>A0A1A9WNE8_9MUSC</name>
<evidence type="ECO:0000256" key="1">
    <source>
        <dbReference type="SAM" id="MobiDB-lite"/>
    </source>
</evidence>
<feature type="compositionally biased region" description="Basic and acidic residues" evidence="1">
    <location>
        <begin position="68"/>
        <end position="87"/>
    </location>
</feature>
<proteinExistence type="predicted"/>
<sequence length="209" mass="23161">MKSINKKNRGKDLNIVLDVNIGCVGVSYGGGGVALNHLTGEWTDGLIATAGDGGSMARRDEKKKKRQHGELEERQDGKMEEKIERGKAKGQKGEATGGRQDGGTEEWRNLNYRSKLKSTFCNNETLKTGKQTVTLFLDTDYLKPLQISSNCPPRPPNICCDRITPIFISKQSSLTQRSFLSPVLQSQFSATLLDELTEIKDFCHLISQI</sequence>